<proteinExistence type="predicted"/>
<name>A0A0F0IJ59_ASPPU</name>
<protein>
    <submittedName>
        <fullName evidence="1">Uncharacterized protein</fullName>
    </submittedName>
</protein>
<dbReference type="EMBL" id="JZEE01000199">
    <property type="protein sequence ID" value="KJK67201.1"/>
    <property type="molecule type" value="Genomic_DNA"/>
</dbReference>
<evidence type="ECO:0000313" key="2">
    <source>
        <dbReference type="Proteomes" id="UP000033540"/>
    </source>
</evidence>
<reference evidence="1 2" key="1">
    <citation type="submission" date="2015-02" db="EMBL/GenBank/DDBJ databases">
        <title>Draft genome sequence of Aspergillus parasiticus SU-1.</title>
        <authorList>
            <person name="Yu J."/>
            <person name="Fedorova N."/>
            <person name="Yin Y."/>
            <person name="Losada L."/>
            <person name="Zafar N."/>
            <person name="Taujale R."/>
            <person name="Ehrlich K.C."/>
            <person name="Bhatnagar D."/>
            <person name="Cleveland T.E."/>
            <person name="Bennett J.W."/>
            <person name="Nierman W.C."/>
        </authorList>
    </citation>
    <scope>NUCLEOTIDE SEQUENCE [LARGE SCALE GENOMIC DNA]</scope>
    <source>
        <strain evidence="2">ATCC 56775 / NRRL 5862 / SRRC 143 / SU-1</strain>
    </source>
</reference>
<evidence type="ECO:0000313" key="1">
    <source>
        <dbReference type="EMBL" id="KJK67201.1"/>
    </source>
</evidence>
<organism evidence="1 2">
    <name type="scientific">Aspergillus parasiticus (strain ATCC 56775 / NRRL 5862 / SRRC 143 / SU-1)</name>
    <dbReference type="NCBI Taxonomy" id="1403190"/>
    <lineage>
        <taxon>Eukaryota</taxon>
        <taxon>Fungi</taxon>
        <taxon>Dikarya</taxon>
        <taxon>Ascomycota</taxon>
        <taxon>Pezizomycotina</taxon>
        <taxon>Eurotiomycetes</taxon>
        <taxon>Eurotiomycetidae</taxon>
        <taxon>Eurotiales</taxon>
        <taxon>Aspergillaceae</taxon>
        <taxon>Aspergillus</taxon>
        <taxon>Aspergillus subgen. Circumdati</taxon>
    </lineage>
</organism>
<dbReference type="Proteomes" id="UP000033540">
    <property type="component" value="Unassembled WGS sequence"/>
</dbReference>
<gene>
    <name evidence="1" type="ORF">P875_00117450</name>
</gene>
<dbReference type="AlphaFoldDB" id="A0A0F0IJ59"/>
<accession>A0A0F0IJ59</accession>
<sequence length="133" mass="13762">MLAHDGPVDAQELRLGEMTIARVNRNTHPSPTPTPSPTFACRDIAPLLLGYEGVMGDAVEINEVADVVSASVDVHVGVVVSVVLAGVKPILVGANVSLVGLGVELTDTGVDDDIANDNVVVVVESFALLVILK</sequence>
<comment type="caution">
    <text evidence="1">The sequence shown here is derived from an EMBL/GenBank/DDBJ whole genome shotgun (WGS) entry which is preliminary data.</text>
</comment>